<organism evidence="2 3">
    <name type="scientific">Diplocarpon rosae</name>
    <dbReference type="NCBI Taxonomy" id="946125"/>
    <lineage>
        <taxon>Eukaryota</taxon>
        <taxon>Fungi</taxon>
        <taxon>Dikarya</taxon>
        <taxon>Ascomycota</taxon>
        <taxon>Pezizomycotina</taxon>
        <taxon>Leotiomycetes</taxon>
        <taxon>Helotiales</taxon>
        <taxon>Drepanopezizaceae</taxon>
        <taxon>Diplocarpon</taxon>
    </lineage>
</organism>
<dbReference type="Proteomes" id="UP001285354">
    <property type="component" value="Unassembled WGS sequence"/>
</dbReference>
<feature type="region of interest" description="Disordered" evidence="1">
    <location>
        <begin position="80"/>
        <end position="134"/>
    </location>
</feature>
<sequence length="134" mass="15736">MTQRIFTSPQANIGLPISRSEHHSNTHSRHRQNNYLASVDMVQSRTILYLVEILGVFFCAHHLWPKGITYGKPEDWEKDYRKKHAHGHSRSKSRRSNKRNSGNENTARRGEQSNRYHDSKEENPGYKRHAGHRH</sequence>
<reference evidence="2" key="1">
    <citation type="submission" date="2023-06" db="EMBL/GenBank/DDBJ databases">
        <title>Draft genome of Marssonina rosae.</title>
        <authorList>
            <person name="Cheng Q."/>
        </authorList>
    </citation>
    <scope>NUCLEOTIDE SEQUENCE</scope>
    <source>
        <strain evidence="2">R4</strain>
    </source>
</reference>
<feature type="region of interest" description="Disordered" evidence="1">
    <location>
        <begin position="1"/>
        <end position="30"/>
    </location>
</feature>
<protein>
    <submittedName>
        <fullName evidence="2">Uncharacterized protein</fullName>
    </submittedName>
</protein>
<feature type="compositionally biased region" description="Basic residues" evidence="1">
    <location>
        <begin position="81"/>
        <end position="98"/>
    </location>
</feature>
<proteinExistence type="predicted"/>
<keyword evidence="3" id="KW-1185">Reference proteome</keyword>
<accession>A0AAD9WDC8</accession>
<feature type="compositionally biased region" description="Polar residues" evidence="1">
    <location>
        <begin position="1"/>
        <end position="11"/>
    </location>
</feature>
<evidence type="ECO:0000256" key="1">
    <source>
        <dbReference type="SAM" id="MobiDB-lite"/>
    </source>
</evidence>
<evidence type="ECO:0000313" key="3">
    <source>
        <dbReference type="Proteomes" id="UP001285354"/>
    </source>
</evidence>
<feature type="compositionally biased region" description="Basic and acidic residues" evidence="1">
    <location>
        <begin position="106"/>
        <end position="125"/>
    </location>
</feature>
<dbReference type="AlphaFoldDB" id="A0AAD9WDC8"/>
<dbReference type="EMBL" id="JAUBYV010000004">
    <property type="protein sequence ID" value="KAK2627255.1"/>
    <property type="molecule type" value="Genomic_DNA"/>
</dbReference>
<evidence type="ECO:0000313" key="2">
    <source>
        <dbReference type="EMBL" id="KAK2627255.1"/>
    </source>
</evidence>
<gene>
    <name evidence="2" type="ORF">QTJ16_003221</name>
</gene>
<comment type="caution">
    <text evidence="2">The sequence shown here is derived from an EMBL/GenBank/DDBJ whole genome shotgun (WGS) entry which is preliminary data.</text>
</comment>
<name>A0AAD9WDC8_9HELO</name>